<reference evidence="1" key="2">
    <citation type="submission" date="2018-03" db="EMBL/GenBank/DDBJ databases">
        <title>The Triticum urartu genome reveals the dynamic nature of wheat genome evolution.</title>
        <authorList>
            <person name="Ling H."/>
            <person name="Ma B."/>
            <person name="Shi X."/>
            <person name="Liu H."/>
            <person name="Dong L."/>
            <person name="Sun H."/>
            <person name="Cao Y."/>
            <person name="Gao Q."/>
            <person name="Zheng S."/>
            <person name="Li Y."/>
            <person name="Yu Y."/>
            <person name="Du H."/>
            <person name="Qi M."/>
            <person name="Li Y."/>
            <person name="Yu H."/>
            <person name="Cui Y."/>
            <person name="Wang N."/>
            <person name="Chen C."/>
            <person name="Wu H."/>
            <person name="Zhao Y."/>
            <person name="Zhang J."/>
            <person name="Li Y."/>
            <person name="Zhou W."/>
            <person name="Zhang B."/>
            <person name="Hu W."/>
            <person name="Eijk M."/>
            <person name="Tang J."/>
            <person name="Witsenboer H."/>
            <person name="Zhao S."/>
            <person name="Li Z."/>
            <person name="Zhang A."/>
            <person name="Wang D."/>
            <person name="Liang C."/>
        </authorList>
    </citation>
    <scope>NUCLEOTIDE SEQUENCE [LARGE SCALE GENOMIC DNA]</scope>
    <source>
        <strain evidence="1">cv. G1812</strain>
    </source>
</reference>
<reference evidence="1" key="3">
    <citation type="submission" date="2022-06" db="UniProtKB">
        <authorList>
            <consortium name="EnsemblPlants"/>
        </authorList>
    </citation>
    <scope>IDENTIFICATION</scope>
</reference>
<proteinExistence type="predicted"/>
<evidence type="ECO:0008006" key="3">
    <source>
        <dbReference type="Google" id="ProtNLM"/>
    </source>
</evidence>
<accession>A0A8R7PMF9</accession>
<dbReference type="Proteomes" id="UP000015106">
    <property type="component" value="Chromosome 3"/>
</dbReference>
<name>A0A8R7PMF9_TRIUA</name>
<organism evidence="1 2">
    <name type="scientific">Triticum urartu</name>
    <name type="common">Red wild einkorn</name>
    <name type="synonym">Crithodium urartu</name>
    <dbReference type="NCBI Taxonomy" id="4572"/>
    <lineage>
        <taxon>Eukaryota</taxon>
        <taxon>Viridiplantae</taxon>
        <taxon>Streptophyta</taxon>
        <taxon>Embryophyta</taxon>
        <taxon>Tracheophyta</taxon>
        <taxon>Spermatophyta</taxon>
        <taxon>Magnoliopsida</taxon>
        <taxon>Liliopsida</taxon>
        <taxon>Poales</taxon>
        <taxon>Poaceae</taxon>
        <taxon>BOP clade</taxon>
        <taxon>Pooideae</taxon>
        <taxon>Triticodae</taxon>
        <taxon>Triticeae</taxon>
        <taxon>Triticinae</taxon>
        <taxon>Triticum</taxon>
    </lineage>
</organism>
<sequence length="63" mass="6862">ELKDFLSQNFYQTTFSFASRNCNNLAHVLAHKGCSMNLYDELNADNVTADVKALGASESASST</sequence>
<keyword evidence="2" id="KW-1185">Reference proteome</keyword>
<reference evidence="2" key="1">
    <citation type="journal article" date="2013" name="Nature">
        <title>Draft genome of the wheat A-genome progenitor Triticum urartu.</title>
        <authorList>
            <person name="Ling H.Q."/>
            <person name="Zhao S."/>
            <person name="Liu D."/>
            <person name="Wang J."/>
            <person name="Sun H."/>
            <person name="Zhang C."/>
            <person name="Fan H."/>
            <person name="Li D."/>
            <person name="Dong L."/>
            <person name="Tao Y."/>
            <person name="Gao C."/>
            <person name="Wu H."/>
            <person name="Li Y."/>
            <person name="Cui Y."/>
            <person name="Guo X."/>
            <person name="Zheng S."/>
            <person name="Wang B."/>
            <person name="Yu K."/>
            <person name="Liang Q."/>
            <person name="Yang W."/>
            <person name="Lou X."/>
            <person name="Chen J."/>
            <person name="Feng M."/>
            <person name="Jian J."/>
            <person name="Zhang X."/>
            <person name="Luo G."/>
            <person name="Jiang Y."/>
            <person name="Liu J."/>
            <person name="Wang Z."/>
            <person name="Sha Y."/>
            <person name="Zhang B."/>
            <person name="Wu H."/>
            <person name="Tang D."/>
            <person name="Shen Q."/>
            <person name="Xue P."/>
            <person name="Zou S."/>
            <person name="Wang X."/>
            <person name="Liu X."/>
            <person name="Wang F."/>
            <person name="Yang Y."/>
            <person name="An X."/>
            <person name="Dong Z."/>
            <person name="Zhang K."/>
            <person name="Zhang X."/>
            <person name="Luo M.C."/>
            <person name="Dvorak J."/>
            <person name="Tong Y."/>
            <person name="Wang J."/>
            <person name="Yang H."/>
            <person name="Li Z."/>
            <person name="Wang D."/>
            <person name="Zhang A."/>
            <person name="Wang J."/>
        </authorList>
    </citation>
    <scope>NUCLEOTIDE SEQUENCE</scope>
    <source>
        <strain evidence="2">cv. G1812</strain>
    </source>
</reference>
<protein>
    <recommendedName>
        <fullName evidence="3">RNase H type-1 domain-containing protein</fullName>
    </recommendedName>
</protein>
<dbReference type="Gramene" id="TuG1812G0300000147.01.T01">
    <property type="protein sequence ID" value="TuG1812G0300000147.01.T01.cds423876"/>
    <property type="gene ID" value="TuG1812G0300000147.01"/>
</dbReference>
<evidence type="ECO:0000313" key="1">
    <source>
        <dbReference type="EnsemblPlants" id="TuG1812G0300000147.01.T01.cds423876"/>
    </source>
</evidence>
<dbReference type="AlphaFoldDB" id="A0A8R7PMF9"/>
<dbReference type="EnsemblPlants" id="TuG1812G0300000147.01.T01">
    <property type="protein sequence ID" value="TuG1812G0300000147.01.T01.cds423876"/>
    <property type="gene ID" value="TuG1812G0300000147.01"/>
</dbReference>
<evidence type="ECO:0000313" key="2">
    <source>
        <dbReference type="Proteomes" id="UP000015106"/>
    </source>
</evidence>